<sequence length="88" mass="10157">MATRTLRATRMVELRREFWRDMREARAGFMPKRVRDTTKTRTGGRQQPTRPATQNEYPADVRMAFVDWVDAQARAGAITDSLADRATL</sequence>
<reference evidence="2" key="1">
    <citation type="submission" date="2020-04" db="EMBL/GenBank/DDBJ databases">
        <authorList>
            <person name="Chiriac C."/>
            <person name="Salcher M."/>
            <person name="Ghai R."/>
            <person name="Kavagutti S V."/>
        </authorList>
    </citation>
    <scope>NUCLEOTIDE SEQUENCE</scope>
</reference>
<accession>A0A6J5NN22</accession>
<proteinExistence type="predicted"/>
<gene>
    <name evidence="2" type="ORF">UFOVP703_33</name>
</gene>
<organism evidence="2">
    <name type="scientific">uncultured Caudovirales phage</name>
    <dbReference type="NCBI Taxonomy" id="2100421"/>
    <lineage>
        <taxon>Viruses</taxon>
        <taxon>Duplodnaviria</taxon>
        <taxon>Heunggongvirae</taxon>
        <taxon>Uroviricota</taxon>
        <taxon>Caudoviricetes</taxon>
        <taxon>Peduoviridae</taxon>
        <taxon>Maltschvirus</taxon>
        <taxon>Maltschvirus maltsch</taxon>
    </lineage>
</organism>
<feature type="compositionally biased region" description="Polar residues" evidence="1">
    <location>
        <begin position="40"/>
        <end position="56"/>
    </location>
</feature>
<feature type="region of interest" description="Disordered" evidence="1">
    <location>
        <begin position="29"/>
        <end position="57"/>
    </location>
</feature>
<name>A0A6J5NN22_9CAUD</name>
<evidence type="ECO:0000256" key="1">
    <source>
        <dbReference type="SAM" id="MobiDB-lite"/>
    </source>
</evidence>
<protein>
    <submittedName>
        <fullName evidence="2">Uncharacterized protein</fullName>
    </submittedName>
</protein>
<dbReference type="EMBL" id="LR796673">
    <property type="protein sequence ID" value="CAB4158811.1"/>
    <property type="molecule type" value="Genomic_DNA"/>
</dbReference>
<evidence type="ECO:0000313" key="2">
    <source>
        <dbReference type="EMBL" id="CAB4158811.1"/>
    </source>
</evidence>